<evidence type="ECO:0000313" key="2">
    <source>
        <dbReference type="EMBL" id="JAI02175.1"/>
    </source>
</evidence>
<sequence>MNGIRRVGSAVEGAIPKQTMDMRPRPAVNRTLLWSRTTDFRNSRNSSQICN</sequence>
<evidence type="ECO:0000256" key="1">
    <source>
        <dbReference type="SAM" id="MobiDB-lite"/>
    </source>
</evidence>
<proteinExistence type="predicted"/>
<dbReference type="AlphaFoldDB" id="A0A0E9XHM3"/>
<accession>A0A0E9XHM3</accession>
<name>A0A0E9XHM3_ANGAN</name>
<protein>
    <submittedName>
        <fullName evidence="2">Uncharacterized protein</fullName>
    </submittedName>
</protein>
<organism evidence="2">
    <name type="scientific">Anguilla anguilla</name>
    <name type="common">European freshwater eel</name>
    <name type="synonym">Muraena anguilla</name>
    <dbReference type="NCBI Taxonomy" id="7936"/>
    <lineage>
        <taxon>Eukaryota</taxon>
        <taxon>Metazoa</taxon>
        <taxon>Chordata</taxon>
        <taxon>Craniata</taxon>
        <taxon>Vertebrata</taxon>
        <taxon>Euteleostomi</taxon>
        <taxon>Actinopterygii</taxon>
        <taxon>Neopterygii</taxon>
        <taxon>Teleostei</taxon>
        <taxon>Anguilliformes</taxon>
        <taxon>Anguillidae</taxon>
        <taxon>Anguilla</taxon>
    </lineage>
</organism>
<dbReference type="EMBL" id="GBXM01006403">
    <property type="protein sequence ID" value="JAI02175.1"/>
    <property type="molecule type" value="Transcribed_RNA"/>
</dbReference>
<reference evidence="2" key="1">
    <citation type="submission" date="2014-11" db="EMBL/GenBank/DDBJ databases">
        <authorList>
            <person name="Amaro Gonzalez C."/>
        </authorList>
    </citation>
    <scope>NUCLEOTIDE SEQUENCE</scope>
</reference>
<feature type="region of interest" description="Disordered" evidence="1">
    <location>
        <begin position="1"/>
        <end position="27"/>
    </location>
</feature>
<reference evidence="2" key="2">
    <citation type="journal article" date="2015" name="Fish Shellfish Immunol.">
        <title>Early steps in the European eel (Anguilla anguilla)-Vibrio vulnificus interaction in the gills: Role of the RtxA13 toxin.</title>
        <authorList>
            <person name="Callol A."/>
            <person name="Pajuelo D."/>
            <person name="Ebbesson L."/>
            <person name="Teles M."/>
            <person name="MacKenzie S."/>
            <person name="Amaro C."/>
        </authorList>
    </citation>
    <scope>NUCLEOTIDE SEQUENCE</scope>
</reference>